<dbReference type="PROSITE" id="PS50157">
    <property type="entry name" value="ZINC_FINGER_C2H2_2"/>
    <property type="match status" value="2"/>
</dbReference>
<evidence type="ECO:0000256" key="2">
    <source>
        <dbReference type="SAM" id="MobiDB-lite"/>
    </source>
</evidence>
<dbReference type="GO" id="GO:0000981">
    <property type="term" value="F:DNA-binding transcription factor activity, RNA polymerase II-specific"/>
    <property type="evidence" value="ECO:0007669"/>
    <property type="project" value="TreeGrafter"/>
</dbReference>
<proteinExistence type="predicted"/>
<dbReference type="PROSITE" id="PS00028">
    <property type="entry name" value="ZINC_FINGER_C2H2_1"/>
    <property type="match status" value="1"/>
</dbReference>
<dbReference type="EMBL" id="CADEPI010000080">
    <property type="protein sequence ID" value="CAB3373074.1"/>
    <property type="molecule type" value="Genomic_DNA"/>
</dbReference>
<evidence type="ECO:0000313" key="5">
    <source>
        <dbReference type="Proteomes" id="UP000494165"/>
    </source>
</evidence>
<dbReference type="SUPFAM" id="SSF57667">
    <property type="entry name" value="beta-beta-alpha zinc fingers"/>
    <property type="match status" value="1"/>
</dbReference>
<evidence type="ECO:0000259" key="3">
    <source>
        <dbReference type="PROSITE" id="PS50157"/>
    </source>
</evidence>
<accession>A0A8S1CNK0</accession>
<sequence length="433" mass="49197">MKTNWAWRGQWNCNEVVGIVVRKIVICKETLSSVKNDLVCTQPGCNKVFKSSSNLDLHLWKSHKIQEKMPSTENNSAVIQYHCPEPCCKYNIEQGRSFPKVKLLKQHYLQMHATRNFKCENCGVFFATLAAKNYHAKTCGCQFVCSCGKVYTNDQAIKVHALRHKHELPSNYIVKVSVANQEQQTMEALPAIQLMAAVALSELCRPVQRDAEVQTDVEEKQKKKQNTPTKINGPKRRKSTTSQETQTQSTSSTILKRAMLDAKIPVRAAKRKRNTETQTVRKTPKKAKNTETQTAQSLEPPLVEPDIKSASPLLEELSKEQPQVINDVALREGWINQKSTQTMPFDYPSLDTLLNDYKVLQSCETQTDLFDESFLNECDASFSINTETQTCDEINETFENMLHSNMYTQTCDELLSLSNLDFADIETQTLNLD</sequence>
<dbReference type="PANTHER" id="PTHR46664">
    <property type="entry name" value="ATM INTERACTOR"/>
    <property type="match status" value="1"/>
</dbReference>
<gene>
    <name evidence="4" type="ORF">CLODIP_2_CD07756</name>
</gene>
<name>A0A8S1CNK0_9INSE</name>
<reference evidence="4 5" key="1">
    <citation type="submission" date="2020-04" db="EMBL/GenBank/DDBJ databases">
        <authorList>
            <person name="Alioto T."/>
            <person name="Alioto T."/>
            <person name="Gomez Garrido J."/>
        </authorList>
    </citation>
    <scope>NUCLEOTIDE SEQUENCE [LARGE SCALE GENOMIC DNA]</scope>
</reference>
<feature type="domain" description="C2H2-type" evidence="3">
    <location>
        <begin position="38"/>
        <end position="68"/>
    </location>
</feature>
<keyword evidence="5" id="KW-1185">Reference proteome</keyword>
<protein>
    <recommendedName>
        <fullName evidence="3">C2H2-type domain-containing protein</fullName>
    </recommendedName>
</protein>
<feature type="compositionally biased region" description="Low complexity" evidence="2">
    <location>
        <begin position="240"/>
        <end position="253"/>
    </location>
</feature>
<comment type="caution">
    <text evidence="4">The sequence shown here is derived from an EMBL/GenBank/DDBJ whole genome shotgun (WGS) entry which is preliminary data.</text>
</comment>
<dbReference type="SMART" id="SM00355">
    <property type="entry name" value="ZnF_C2H2"/>
    <property type="match status" value="4"/>
</dbReference>
<dbReference type="Proteomes" id="UP000494165">
    <property type="component" value="Unassembled WGS sequence"/>
</dbReference>
<keyword evidence="1" id="KW-0863">Zinc-finger</keyword>
<dbReference type="AlphaFoldDB" id="A0A8S1CNK0"/>
<dbReference type="GO" id="GO:0005634">
    <property type="term" value="C:nucleus"/>
    <property type="evidence" value="ECO:0007669"/>
    <property type="project" value="TreeGrafter"/>
</dbReference>
<keyword evidence="1" id="KW-0862">Zinc</keyword>
<feature type="region of interest" description="Disordered" evidence="2">
    <location>
        <begin position="211"/>
        <end position="305"/>
    </location>
</feature>
<feature type="compositionally biased region" description="Basic and acidic residues" evidence="2">
    <location>
        <begin position="211"/>
        <end position="221"/>
    </location>
</feature>
<keyword evidence="1" id="KW-0479">Metal-binding</keyword>
<evidence type="ECO:0000313" key="4">
    <source>
        <dbReference type="EMBL" id="CAB3373074.1"/>
    </source>
</evidence>
<dbReference type="OrthoDB" id="6354171at2759"/>
<dbReference type="GO" id="GO:0000976">
    <property type="term" value="F:transcription cis-regulatory region binding"/>
    <property type="evidence" value="ECO:0007669"/>
    <property type="project" value="InterPro"/>
</dbReference>
<dbReference type="Gene3D" id="3.30.160.60">
    <property type="entry name" value="Classic Zinc Finger"/>
    <property type="match status" value="1"/>
</dbReference>
<dbReference type="GO" id="GO:0045944">
    <property type="term" value="P:positive regulation of transcription by RNA polymerase II"/>
    <property type="evidence" value="ECO:0007669"/>
    <property type="project" value="InterPro"/>
</dbReference>
<organism evidence="4 5">
    <name type="scientific">Cloeon dipterum</name>
    <dbReference type="NCBI Taxonomy" id="197152"/>
    <lineage>
        <taxon>Eukaryota</taxon>
        <taxon>Metazoa</taxon>
        <taxon>Ecdysozoa</taxon>
        <taxon>Arthropoda</taxon>
        <taxon>Hexapoda</taxon>
        <taxon>Insecta</taxon>
        <taxon>Pterygota</taxon>
        <taxon>Palaeoptera</taxon>
        <taxon>Ephemeroptera</taxon>
        <taxon>Pisciforma</taxon>
        <taxon>Baetidae</taxon>
        <taxon>Cloeon</taxon>
    </lineage>
</organism>
<dbReference type="GO" id="GO:0008270">
    <property type="term" value="F:zinc ion binding"/>
    <property type="evidence" value="ECO:0007669"/>
    <property type="project" value="UniProtKB-KW"/>
</dbReference>
<feature type="domain" description="C2H2-type" evidence="3">
    <location>
        <begin position="139"/>
        <end position="169"/>
    </location>
</feature>
<dbReference type="InterPro" id="IPR055303">
    <property type="entry name" value="ATMIN"/>
</dbReference>
<dbReference type="InterPro" id="IPR013087">
    <property type="entry name" value="Znf_C2H2_type"/>
</dbReference>
<dbReference type="InterPro" id="IPR036236">
    <property type="entry name" value="Znf_C2H2_sf"/>
</dbReference>
<evidence type="ECO:0000256" key="1">
    <source>
        <dbReference type="PROSITE-ProRule" id="PRU00042"/>
    </source>
</evidence>
<dbReference type="PANTHER" id="PTHR46664:SF1">
    <property type="entry name" value="ATM INTERACTOR"/>
    <property type="match status" value="1"/>
</dbReference>